<name>A0A810N728_9ACTN</name>
<evidence type="ECO:0008006" key="3">
    <source>
        <dbReference type="Google" id="ProtNLM"/>
    </source>
</evidence>
<dbReference type="AlphaFoldDB" id="A0A810N728"/>
<evidence type="ECO:0000313" key="2">
    <source>
        <dbReference type="Proteomes" id="UP000680866"/>
    </source>
</evidence>
<keyword evidence="2" id="KW-1185">Reference proteome</keyword>
<dbReference type="EMBL" id="AP023359">
    <property type="protein sequence ID" value="BCJ67979.1"/>
    <property type="molecule type" value="Genomic_DNA"/>
</dbReference>
<gene>
    <name evidence="1" type="ORF">Prubr_50000</name>
</gene>
<sequence>MVAPPLKLRPGAAEARQIAWEAERRRQSSRRIPVEHAIAELKWWRQLQRFTGRRELLPETMNAVAGLVSDRMITW</sequence>
<dbReference type="Proteomes" id="UP000680866">
    <property type="component" value="Chromosome"/>
</dbReference>
<organism evidence="1 2">
    <name type="scientific">Polymorphospora rubra</name>
    <dbReference type="NCBI Taxonomy" id="338584"/>
    <lineage>
        <taxon>Bacteria</taxon>
        <taxon>Bacillati</taxon>
        <taxon>Actinomycetota</taxon>
        <taxon>Actinomycetes</taxon>
        <taxon>Micromonosporales</taxon>
        <taxon>Micromonosporaceae</taxon>
        <taxon>Polymorphospora</taxon>
    </lineage>
</organism>
<protein>
    <recommendedName>
        <fullName evidence="3">Transposase</fullName>
    </recommendedName>
</protein>
<evidence type="ECO:0000313" key="1">
    <source>
        <dbReference type="EMBL" id="BCJ67979.1"/>
    </source>
</evidence>
<dbReference type="KEGG" id="pry:Prubr_50000"/>
<reference evidence="1" key="1">
    <citation type="submission" date="2020-08" db="EMBL/GenBank/DDBJ databases">
        <title>Whole genome shotgun sequence of Polymorphospora rubra NBRC 101157.</title>
        <authorList>
            <person name="Komaki H."/>
            <person name="Tamura T."/>
        </authorList>
    </citation>
    <scope>NUCLEOTIDE SEQUENCE</scope>
    <source>
        <strain evidence="1">NBRC 101157</strain>
    </source>
</reference>
<dbReference type="RefSeq" id="WP_212817233.1">
    <property type="nucleotide sequence ID" value="NZ_AP023359.1"/>
</dbReference>
<accession>A0A810N728</accession>
<proteinExistence type="predicted"/>